<dbReference type="RefSeq" id="WP_160418683.1">
    <property type="nucleotide sequence ID" value="NZ_WTKP01000005.1"/>
</dbReference>
<dbReference type="InterPro" id="IPR003423">
    <property type="entry name" value="OMP_efflux"/>
</dbReference>
<keyword evidence="9" id="KW-0732">Signal</keyword>
<keyword evidence="3" id="KW-0813">Transport</keyword>
<dbReference type="GO" id="GO:0015562">
    <property type="term" value="F:efflux transmembrane transporter activity"/>
    <property type="evidence" value="ECO:0007669"/>
    <property type="project" value="InterPro"/>
</dbReference>
<name>A0A7X3H0V6_9GAMM</name>
<evidence type="ECO:0000256" key="4">
    <source>
        <dbReference type="ARBA" id="ARBA00022452"/>
    </source>
</evidence>
<evidence type="ECO:0000256" key="3">
    <source>
        <dbReference type="ARBA" id="ARBA00022448"/>
    </source>
</evidence>
<gene>
    <name evidence="10" type="ORF">GPM19_08910</name>
</gene>
<accession>A0A7X3H0V6</accession>
<dbReference type="GO" id="GO:1990281">
    <property type="term" value="C:efflux pump complex"/>
    <property type="evidence" value="ECO:0007669"/>
    <property type="project" value="TreeGrafter"/>
</dbReference>
<comment type="subcellular location">
    <subcellularLocation>
        <location evidence="1">Cell outer membrane</location>
    </subcellularLocation>
</comment>
<dbReference type="InterPro" id="IPR051906">
    <property type="entry name" value="TolC-like"/>
</dbReference>
<organism evidence="10 11">
    <name type="scientific">Vreelandella zhuhanensis</name>
    <dbReference type="NCBI Taxonomy" id="2684210"/>
    <lineage>
        <taxon>Bacteria</taxon>
        <taxon>Pseudomonadati</taxon>
        <taxon>Pseudomonadota</taxon>
        <taxon>Gammaproteobacteria</taxon>
        <taxon>Oceanospirillales</taxon>
        <taxon>Halomonadaceae</taxon>
        <taxon>Vreelandella</taxon>
    </lineage>
</organism>
<dbReference type="SUPFAM" id="SSF56954">
    <property type="entry name" value="Outer membrane efflux proteins (OEP)"/>
    <property type="match status" value="1"/>
</dbReference>
<evidence type="ECO:0000256" key="9">
    <source>
        <dbReference type="SAM" id="SignalP"/>
    </source>
</evidence>
<keyword evidence="6" id="KW-0472">Membrane</keyword>
<evidence type="ECO:0000256" key="1">
    <source>
        <dbReference type="ARBA" id="ARBA00004442"/>
    </source>
</evidence>
<dbReference type="GO" id="GO:0015288">
    <property type="term" value="F:porin activity"/>
    <property type="evidence" value="ECO:0007669"/>
    <property type="project" value="TreeGrafter"/>
</dbReference>
<evidence type="ECO:0008006" key="12">
    <source>
        <dbReference type="Google" id="ProtNLM"/>
    </source>
</evidence>
<sequence>MSKKGTPLPFKWALILSALLISETVRALSLEEALDISREQATTLQSLAAETQRAEATHQQSAQAYLPTISADATWLRADSSFITGVPVPTLGIPLTTQRRDFGPVEGTLTGIQVIQPLFNADAIQTRQSAALNVNARRYAEQWGQQAIRLEVSRLYFNFIRQQQREQAAQMSLRAAQASARLAQASYREGLASRLDTEQADAELAAAQARVAQAIAEKRQAKLTLKSLLGIAPEEEVVLSSALPKPAPPIGIDATQARKDLQAREVAVEAASAAVKASRAEWLPNVNLLARQQWLDGDEPLNTSGDGWLVAVNLQWTLFDGLGREGRIAESQAEERSARVELDETRRRIRQEQVIAMSRWEAGWAGWHAAQKAQEAAQRANRLALRRYEEGLGSMTDLLATQARLDRERLALINARYQAVLAGMNYYLQHGYDPLLALKDPLR</sequence>
<proteinExistence type="inferred from homology"/>
<dbReference type="PANTHER" id="PTHR30026">
    <property type="entry name" value="OUTER MEMBRANE PROTEIN TOLC"/>
    <property type="match status" value="1"/>
</dbReference>
<dbReference type="Gene3D" id="1.20.1600.10">
    <property type="entry name" value="Outer membrane efflux proteins (OEP)"/>
    <property type="match status" value="1"/>
</dbReference>
<dbReference type="GO" id="GO:0009279">
    <property type="term" value="C:cell outer membrane"/>
    <property type="evidence" value="ECO:0007669"/>
    <property type="project" value="UniProtKB-SubCell"/>
</dbReference>
<reference evidence="10 11" key="1">
    <citation type="submission" date="2019-12" db="EMBL/GenBank/DDBJ databases">
        <title>Halomonas rutogse sp. nov. isolated from two lakes on Tibetan Plateau.</title>
        <authorList>
            <person name="Gao P."/>
        </authorList>
    </citation>
    <scope>NUCLEOTIDE SEQUENCE [LARGE SCALE GENOMIC DNA]</scope>
    <source>
        <strain evidence="10 11">ZH2S</strain>
    </source>
</reference>
<keyword evidence="5" id="KW-0812">Transmembrane</keyword>
<comment type="similarity">
    <text evidence="2">Belongs to the outer membrane factor (OMF) (TC 1.B.17) family.</text>
</comment>
<evidence type="ECO:0000256" key="5">
    <source>
        <dbReference type="ARBA" id="ARBA00022692"/>
    </source>
</evidence>
<feature type="signal peptide" evidence="9">
    <location>
        <begin position="1"/>
        <end position="27"/>
    </location>
</feature>
<dbReference type="Pfam" id="PF02321">
    <property type="entry name" value="OEP"/>
    <property type="match status" value="2"/>
</dbReference>
<dbReference type="PANTHER" id="PTHR30026:SF21">
    <property type="entry name" value="SLR1270 PROTEIN"/>
    <property type="match status" value="1"/>
</dbReference>
<evidence type="ECO:0000256" key="8">
    <source>
        <dbReference type="SAM" id="Coils"/>
    </source>
</evidence>
<comment type="caution">
    <text evidence="10">The sequence shown here is derived from an EMBL/GenBank/DDBJ whole genome shotgun (WGS) entry which is preliminary data.</text>
</comment>
<evidence type="ECO:0000313" key="11">
    <source>
        <dbReference type="Proteomes" id="UP000437638"/>
    </source>
</evidence>
<dbReference type="EMBL" id="WTKP01000005">
    <property type="protein sequence ID" value="MWJ28324.1"/>
    <property type="molecule type" value="Genomic_DNA"/>
</dbReference>
<keyword evidence="8" id="KW-0175">Coiled coil</keyword>
<evidence type="ECO:0000313" key="10">
    <source>
        <dbReference type="EMBL" id="MWJ28324.1"/>
    </source>
</evidence>
<dbReference type="AlphaFoldDB" id="A0A7X3H0V6"/>
<dbReference type="Proteomes" id="UP000437638">
    <property type="component" value="Unassembled WGS sequence"/>
</dbReference>
<keyword evidence="4" id="KW-1134">Transmembrane beta strand</keyword>
<feature type="coiled-coil region" evidence="8">
    <location>
        <begin position="161"/>
        <end position="224"/>
    </location>
</feature>
<keyword evidence="7" id="KW-0998">Cell outer membrane</keyword>
<keyword evidence="11" id="KW-1185">Reference proteome</keyword>
<evidence type="ECO:0000256" key="7">
    <source>
        <dbReference type="ARBA" id="ARBA00023237"/>
    </source>
</evidence>
<protein>
    <recommendedName>
        <fullName evidence="12">TolC family protein</fullName>
    </recommendedName>
</protein>
<evidence type="ECO:0000256" key="6">
    <source>
        <dbReference type="ARBA" id="ARBA00023136"/>
    </source>
</evidence>
<feature type="chain" id="PRO_5030658587" description="TolC family protein" evidence="9">
    <location>
        <begin position="28"/>
        <end position="443"/>
    </location>
</feature>
<evidence type="ECO:0000256" key="2">
    <source>
        <dbReference type="ARBA" id="ARBA00007613"/>
    </source>
</evidence>